<comment type="caution">
    <text evidence="1">The sequence shown here is derived from an EMBL/GenBank/DDBJ whole genome shotgun (WGS) entry which is preliminary data.</text>
</comment>
<reference evidence="1" key="1">
    <citation type="submission" date="2022-04" db="EMBL/GenBank/DDBJ databases">
        <title>Genome of the entomopathogenic fungus Entomophthora muscae.</title>
        <authorList>
            <person name="Elya C."/>
            <person name="Lovett B.R."/>
            <person name="Lee E."/>
            <person name="Macias A.M."/>
            <person name="Hajek A.E."/>
            <person name="De Bivort B.L."/>
            <person name="Kasson M.T."/>
            <person name="De Fine Licht H.H."/>
            <person name="Stajich J.E."/>
        </authorList>
    </citation>
    <scope>NUCLEOTIDE SEQUENCE</scope>
    <source>
        <strain evidence="1">Berkeley</strain>
    </source>
</reference>
<proteinExistence type="predicted"/>
<gene>
    <name evidence="1" type="ORF">DSO57_1033105</name>
</gene>
<organism evidence="1 2">
    <name type="scientific">Entomophthora muscae</name>
    <dbReference type="NCBI Taxonomy" id="34485"/>
    <lineage>
        <taxon>Eukaryota</taxon>
        <taxon>Fungi</taxon>
        <taxon>Fungi incertae sedis</taxon>
        <taxon>Zoopagomycota</taxon>
        <taxon>Entomophthoromycotina</taxon>
        <taxon>Entomophthoromycetes</taxon>
        <taxon>Entomophthorales</taxon>
        <taxon>Entomophthoraceae</taxon>
        <taxon>Entomophthora</taxon>
    </lineage>
</organism>
<evidence type="ECO:0000313" key="1">
    <source>
        <dbReference type="EMBL" id="KAJ9079657.1"/>
    </source>
</evidence>
<evidence type="ECO:0000313" key="2">
    <source>
        <dbReference type="Proteomes" id="UP001165960"/>
    </source>
</evidence>
<sequence length="197" mass="21195">MKFLSLIGLITYGLLVCSAIVDVNLTFQTGFLAGLDLSQCNSTQLNQLNSIPNATACFNQSLFFSPLSTICSKQCLPPIIRASTLVTEACQIASPGDGSSLKTSQSNLVYSVWANQSQADVACAPNTHRTGYCLGDLAMAATQLAFSTKHPSAICTPCNLQMYTTFRNNTKAIPSVYYYTIPSPSSVMNFLATTCNW</sequence>
<dbReference type="EMBL" id="QTSX02001677">
    <property type="protein sequence ID" value="KAJ9079657.1"/>
    <property type="molecule type" value="Genomic_DNA"/>
</dbReference>
<accession>A0ACC2TYG6</accession>
<dbReference type="Proteomes" id="UP001165960">
    <property type="component" value="Unassembled WGS sequence"/>
</dbReference>
<keyword evidence="2" id="KW-1185">Reference proteome</keyword>
<protein>
    <submittedName>
        <fullName evidence="1">Uncharacterized protein</fullName>
    </submittedName>
</protein>
<name>A0ACC2TYG6_9FUNG</name>